<feature type="transmembrane region" description="Helical" evidence="1">
    <location>
        <begin position="199"/>
        <end position="215"/>
    </location>
</feature>
<dbReference type="Pfam" id="PF19830">
    <property type="entry name" value="DUF6311"/>
    <property type="match status" value="1"/>
</dbReference>
<feature type="transmembrane region" description="Helical" evidence="1">
    <location>
        <begin position="365"/>
        <end position="385"/>
    </location>
</feature>
<feature type="transmembrane region" description="Helical" evidence="1">
    <location>
        <begin position="227"/>
        <end position="249"/>
    </location>
</feature>
<dbReference type="InterPro" id="IPR058671">
    <property type="entry name" value="DUF6311_C"/>
</dbReference>
<sequence>MLKNTIKRVKQLTHQHSTQTRRTWTPRPLVNRNLIAVLYRAAGEAMKPLGQGRVLNLLPLLIGALAFFMVIGPRALDPQNIAWLGNGDPATHYLGWLFYRQSPWSFPIGLNPSYGLELSNSIIFSDSNPLLAFVFKPFASLLPEPFQYFGLWLLACFMLQAWFAWKLVGLITPSIAIRALGAALFLFVPPMILRMTVHLSLGGHFLVLAALYLNLHPALRRRRMAWGALLAAAALIHAYFLAMIALIWLADLAAKYFKRRLSLGSAAIELGVLFSLVTACCWQAGYFTVERAGVTSAGFGLYRANVLTLFNPQNWSYALKNLPGVPGDSDGFAFLGTGLIVLSICAFAGWLRGNTGLGSALYKRPMLGLALIGLTIFSFSNHVAIGSFELGYSLPPQVISIANIFRASGRMFWPIYYVVIFVIIFLIVRANTSRTAACLLGMALLIQVFDTHSGWSDVRKKFMVKPASEWATPFVDPFWKSAASHYQKVRWIVPQNLSPHWLSVSAFAGLHHLSTDAPYLGRMSMTQWRQADEKATQALALGKYEPDSLYLMDSRAMLRALGTVDTSADLFARIDGFTVLAPGWKRCSECPQLTNEQAPMAAPLELGHTVRFDQRDSGTAYLAKGWLDAEQWGTWSEGTDAEIVLRATNLVHSIRLEASAFLVPGHAQQKVTVLINGLQASTNTLEKSEGNILEIPVTPSMQQRIADQGFLRMQLQFADAISPQQLGLGEDARILALGLKTMTVN</sequence>
<evidence type="ECO:0000259" key="3">
    <source>
        <dbReference type="Pfam" id="PF25853"/>
    </source>
</evidence>
<dbReference type="KEGG" id="pba:PSEBR_a2429"/>
<keyword evidence="1" id="KW-1133">Transmembrane helix</keyword>
<keyword evidence="1" id="KW-0812">Transmembrane</keyword>
<evidence type="ECO:0000256" key="1">
    <source>
        <dbReference type="SAM" id="Phobius"/>
    </source>
</evidence>
<feature type="transmembrane region" description="Helical" evidence="1">
    <location>
        <begin position="54"/>
        <end position="76"/>
    </location>
</feature>
<dbReference type="STRING" id="994484.PSEBR_a2429"/>
<feature type="transmembrane region" description="Helical" evidence="1">
    <location>
        <begin position="146"/>
        <end position="168"/>
    </location>
</feature>
<feature type="domain" description="DUF6311" evidence="2">
    <location>
        <begin position="61"/>
        <end position="451"/>
    </location>
</feature>
<evidence type="ECO:0000313" key="5">
    <source>
        <dbReference type="Proteomes" id="UP000006692"/>
    </source>
</evidence>
<reference evidence="4 5" key="1">
    <citation type="journal article" date="2011" name="J. Bacteriol.">
        <title>Complete genome sequence of a beneficial plant root-associated bacterium, Pseudomonas brassicacearum.</title>
        <authorList>
            <person name="Ortet P."/>
            <person name="Barakat M."/>
            <person name="Lalaouna D."/>
            <person name="Fochesato S."/>
            <person name="Barbe V."/>
            <person name="Vacherie B."/>
            <person name="Santaella C."/>
            <person name="Heulin T."/>
            <person name="Achouak W."/>
        </authorList>
    </citation>
    <scope>NUCLEOTIDE SEQUENCE [LARGE SCALE GENOMIC DNA]</scope>
    <source>
        <strain evidence="4 5">NFM421</strain>
    </source>
</reference>
<accession>F2KFP2</accession>
<evidence type="ECO:0000259" key="2">
    <source>
        <dbReference type="Pfam" id="PF19830"/>
    </source>
</evidence>
<organism evidence="4 5">
    <name type="scientific">Pseudomonas brassicacearum (strain NFM421)</name>
    <dbReference type="NCBI Taxonomy" id="994484"/>
    <lineage>
        <taxon>Bacteria</taxon>
        <taxon>Pseudomonadati</taxon>
        <taxon>Pseudomonadota</taxon>
        <taxon>Gammaproteobacteria</taxon>
        <taxon>Pseudomonadales</taxon>
        <taxon>Pseudomonadaceae</taxon>
        <taxon>Pseudomonas</taxon>
    </lineage>
</organism>
<dbReference type="AlphaFoldDB" id="F2KFP2"/>
<protein>
    <submittedName>
        <fullName evidence="4">Uncharacterized protein</fullName>
    </submittedName>
</protein>
<dbReference type="Proteomes" id="UP000006692">
    <property type="component" value="Chromosome"/>
</dbReference>
<gene>
    <name evidence="4" type="ORF">PSEBR_a2429</name>
</gene>
<dbReference type="InterPro" id="IPR046278">
    <property type="entry name" value="DUF6311"/>
</dbReference>
<name>F2KFP2_PSEBN</name>
<proteinExistence type="predicted"/>
<feature type="transmembrane region" description="Helical" evidence="1">
    <location>
        <begin position="294"/>
        <end position="312"/>
    </location>
</feature>
<feature type="transmembrane region" description="Helical" evidence="1">
    <location>
        <begin position="175"/>
        <end position="193"/>
    </location>
</feature>
<dbReference type="Pfam" id="PF25853">
    <property type="entry name" value="DUF6311_C"/>
    <property type="match status" value="1"/>
</dbReference>
<dbReference type="HOGENOM" id="CLU_023163_0_0_6"/>
<dbReference type="EMBL" id="CP002585">
    <property type="protein sequence ID" value="AEA68708.1"/>
    <property type="molecule type" value="Genomic_DNA"/>
</dbReference>
<keyword evidence="1" id="KW-0472">Membrane</keyword>
<feature type="transmembrane region" description="Helical" evidence="1">
    <location>
        <begin position="332"/>
        <end position="353"/>
    </location>
</feature>
<feature type="transmembrane region" description="Helical" evidence="1">
    <location>
        <begin position="261"/>
        <end position="282"/>
    </location>
</feature>
<feature type="domain" description="DUF6311" evidence="3">
    <location>
        <begin position="478"/>
        <end position="582"/>
    </location>
</feature>
<feature type="transmembrane region" description="Helical" evidence="1">
    <location>
        <begin position="411"/>
        <end position="428"/>
    </location>
</feature>
<evidence type="ECO:0000313" key="4">
    <source>
        <dbReference type="EMBL" id="AEA68708.1"/>
    </source>
</evidence>
<reference key="2">
    <citation type="submission" date="2011-03" db="EMBL/GenBank/DDBJ databases">
        <title>Complete Genome Sequence of a beneficial plant roots-associated bacterium Pseudomonas brassicacearum.</title>
        <authorList>
            <person name="Ortet P."/>
            <person name="Barakat M."/>
            <person name="Lalaouna D."/>
            <person name="Fochesato S."/>
            <person name="Barbe V."/>
            <person name="Santaella C."/>
            <person name="Heulin T."/>
            <person name="Achouak W."/>
        </authorList>
    </citation>
    <scope>NUCLEOTIDE SEQUENCE</scope>
    <source>
        <strain>NFM421</strain>
    </source>
</reference>